<dbReference type="Proteomes" id="UP001597010">
    <property type="component" value="Unassembled WGS sequence"/>
</dbReference>
<reference evidence="3" key="1">
    <citation type="journal article" date="2019" name="Int. J. Syst. Evol. Microbiol.">
        <title>The Global Catalogue of Microorganisms (GCM) 10K type strain sequencing project: providing services to taxonomists for standard genome sequencing and annotation.</title>
        <authorList>
            <consortium name="The Broad Institute Genomics Platform"/>
            <consortium name="The Broad Institute Genome Sequencing Center for Infectious Disease"/>
            <person name="Wu L."/>
            <person name="Ma J."/>
        </authorList>
    </citation>
    <scope>NUCLEOTIDE SEQUENCE [LARGE SCALE GENOMIC DNA]</scope>
    <source>
        <strain evidence="3">CCUG 61484</strain>
    </source>
</reference>
<accession>A0ABW3AUU4</accession>
<keyword evidence="1" id="KW-0732">Signal</keyword>
<dbReference type="SUPFAM" id="SSF53474">
    <property type="entry name" value="alpha/beta-Hydrolases"/>
    <property type="match status" value="1"/>
</dbReference>
<proteinExistence type="predicted"/>
<dbReference type="InterPro" id="IPR050583">
    <property type="entry name" value="Mycobacterial_A85_antigen"/>
</dbReference>
<feature type="chain" id="PRO_5046164939" evidence="1">
    <location>
        <begin position="20"/>
        <end position="485"/>
    </location>
</feature>
<dbReference type="PANTHER" id="PTHR48098:SF3">
    <property type="entry name" value="IRON(III) ENTEROBACTIN ESTERASE"/>
    <property type="match status" value="1"/>
</dbReference>
<sequence>MKKIYLILMLSCVTCSLLAQTTITVKLSPALKGPYTGRLFVYTLADTNKRFNGELNDNEAAFALNVTGWTNDKPAVIDQSAEYFNTRIDSLKEGYYRIAALLDTNTKERSTLSPGNVYARKEAILHITPGAKNHAELTIDNTIRERPFPERPDIKEIVFRSALLTAFRKENIYIKAGIILPPSYGKDSSATYPVIYIIPGWTGTHRGALAPLSQNAYGVGQGKEKIVIFLNPETQTPYGLHALVDSRVNGPWGKALVEEFIPYIQNNYHGSTKPSNTFVTGQSSGGYGAAWLMIHYPDAFGGCWATSPDPVDFSNYLGVDLYKDQNFYTDKNGKEREFFKLNGIYQTTLRKGEIKELFEGDGGQQQSFEAEFGKPDKNGRPKPLFDRKTGLIDRKVVAEWKDYDLAQYVVKNWPKLKPKLAGKLRIYAGDNDNFFLDKSVMAFDNKVKSISADIKVIIVPGADHFSVRVPALGTSMQKEMDELIR</sequence>
<organism evidence="2 3">
    <name type="scientific">Mucilaginibacter litoreus</name>
    <dbReference type="NCBI Taxonomy" id="1048221"/>
    <lineage>
        <taxon>Bacteria</taxon>
        <taxon>Pseudomonadati</taxon>
        <taxon>Bacteroidota</taxon>
        <taxon>Sphingobacteriia</taxon>
        <taxon>Sphingobacteriales</taxon>
        <taxon>Sphingobacteriaceae</taxon>
        <taxon>Mucilaginibacter</taxon>
    </lineage>
</organism>
<dbReference type="PANTHER" id="PTHR48098">
    <property type="entry name" value="ENTEROCHELIN ESTERASE-RELATED"/>
    <property type="match status" value="1"/>
</dbReference>
<dbReference type="Pfam" id="PF00756">
    <property type="entry name" value="Esterase"/>
    <property type="match status" value="1"/>
</dbReference>
<keyword evidence="2" id="KW-0378">Hydrolase</keyword>
<name>A0ABW3AUU4_9SPHI</name>
<keyword evidence="3" id="KW-1185">Reference proteome</keyword>
<evidence type="ECO:0000313" key="3">
    <source>
        <dbReference type="Proteomes" id="UP001597010"/>
    </source>
</evidence>
<evidence type="ECO:0000256" key="1">
    <source>
        <dbReference type="SAM" id="SignalP"/>
    </source>
</evidence>
<protein>
    <submittedName>
        <fullName evidence="2">Alpha/beta hydrolase</fullName>
    </submittedName>
</protein>
<comment type="caution">
    <text evidence="2">The sequence shown here is derived from an EMBL/GenBank/DDBJ whole genome shotgun (WGS) entry which is preliminary data.</text>
</comment>
<evidence type="ECO:0000313" key="2">
    <source>
        <dbReference type="EMBL" id="MFD0794837.1"/>
    </source>
</evidence>
<gene>
    <name evidence="2" type="ORF">ACFQZX_14515</name>
</gene>
<dbReference type="InterPro" id="IPR029058">
    <property type="entry name" value="AB_hydrolase_fold"/>
</dbReference>
<dbReference type="GO" id="GO:0016787">
    <property type="term" value="F:hydrolase activity"/>
    <property type="evidence" value="ECO:0007669"/>
    <property type="project" value="UniProtKB-KW"/>
</dbReference>
<dbReference type="RefSeq" id="WP_377116628.1">
    <property type="nucleotide sequence ID" value="NZ_JBHTHZ010000013.1"/>
</dbReference>
<feature type="signal peptide" evidence="1">
    <location>
        <begin position="1"/>
        <end position="19"/>
    </location>
</feature>
<dbReference type="InterPro" id="IPR000801">
    <property type="entry name" value="Esterase-like"/>
</dbReference>
<dbReference type="Gene3D" id="3.40.50.1820">
    <property type="entry name" value="alpha/beta hydrolase"/>
    <property type="match status" value="1"/>
</dbReference>
<dbReference type="EMBL" id="JBHTHZ010000013">
    <property type="protein sequence ID" value="MFD0794837.1"/>
    <property type="molecule type" value="Genomic_DNA"/>
</dbReference>